<feature type="region of interest" description="Disordered" evidence="4">
    <location>
        <begin position="895"/>
        <end position="924"/>
    </location>
</feature>
<reference evidence="5" key="1">
    <citation type="submission" date="2020-05" db="EMBL/GenBank/DDBJ databases">
        <title>Phylogenomic resolution of chytrid fungi.</title>
        <authorList>
            <person name="Stajich J.E."/>
            <person name="Amses K."/>
            <person name="Simmons R."/>
            <person name="Seto K."/>
            <person name="Myers J."/>
            <person name="Bonds A."/>
            <person name="Quandt C.A."/>
            <person name="Barry K."/>
            <person name="Liu P."/>
            <person name="Grigoriev I."/>
            <person name="Longcore J.E."/>
            <person name="James T.Y."/>
        </authorList>
    </citation>
    <scope>NUCLEOTIDE SEQUENCE</scope>
    <source>
        <strain evidence="5">JEL0379</strain>
    </source>
</reference>
<feature type="repeat" description="WD" evidence="3">
    <location>
        <begin position="353"/>
        <end position="386"/>
    </location>
</feature>
<dbReference type="PRINTS" id="PR00320">
    <property type="entry name" value="GPROTEINBRPT"/>
</dbReference>
<accession>A0AAD5XTE6</accession>
<dbReference type="PROSITE" id="PS50294">
    <property type="entry name" value="WD_REPEATS_REGION"/>
    <property type="match status" value="3"/>
</dbReference>
<feature type="repeat" description="WD" evidence="3">
    <location>
        <begin position="211"/>
        <end position="247"/>
    </location>
</feature>
<name>A0AAD5XTE6_9FUNG</name>
<dbReference type="PANTHER" id="PTHR19848:SF8">
    <property type="entry name" value="F-BOX AND WD REPEAT DOMAIN CONTAINING 7"/>
    <property type="match status" value="1"/>
</dbReference>
<dbReference type="SMART" id="SM00320">
    <property type="entry name" value="WD40"/>
    <property type="match status" value="12"/>
</dbReference>
<evidence type="ECO:0000256" key="2">
    <source>
        <dbReference type="ARBA" id="ARBA00022737"/>
    </source>
</evidence>
<gene>
    <name evidence="5" type="ORF">HDU87_007953</name>
</gene>
<dbReference type="InterPro" id="IPR036322">
    <property type="entry name" value="WD40_repeat_dom_sf"/>
</dbReference>
<evidence type="ECO:0000313" key="5">
    <source>
        <dbReference type="EMBL" id="KAJ3182615.1"/>
    </source>
</evidence>
<dbReference type="InterPro" id="IPR011047">
    <property type="entry name" value="Quinoprotein_ADH-like_sf"/>
</dbReference>
<keyword evidence="6" id="KW-1185">Reference proteome</keyword>
<sequence>METWKVESRQLSPPVLPPPAFLAVMEYRHTFGEGQSKPILCLQYNPIRREVYSGGEDTMIRVFDDTGKLVSTLCEHAGWITGLLYCAENKTLFSCAIDGMLIAWGANGRPVQKVETGTPLYSLAYNARRHQIMVGCSKEVRVFQLINLEDTPGSTDVMETRSVSCGEHTDLVSCIVSAEGRFYSAGYDRKLVIYDIPHHGNLKLRVSYVLPEAHDAAISCMIYGKDGENSWLITGSFDCSVKLWSLDGNLLQRFDGLNDTVTSLCYVLNTQTLWITANSHAPIVYDPKSGINVSDFVRTGEDVKHRTSGLTFKHLLYVPDVNEAVGGAKVLGATNRKGIVVWKYNPTSALTILPGHTDVVECLTFTSKEPLLIFSGGDDGVIRKWERLQLNAFMYSKETLHIPHEEKHDDEPTLYTFIRNPRERRKKQVALHKQVTNKLHNWERVEEDPGAGLVLTKQAQRQLQKKDRDIDPGNKVLRHHRKKMAEFERAQEGLRRRHVEDDKSSLARPGVVSMLYYEPLDILISGYTDSKIHIWGYNEEVVRFVPEDAAGGEKEPGDPVSVRTDGVSNRVAGMSLKYTLEEHKDAVTGIACFMRDGVHWLLTTGFDRRVCIWEYTTPYNVFQKKDVFRNAQQGFGREELAADGIILDLEYCAERNEYAYASEDKQAYVRKFSPKGSEMYLQAVLQGHDAEVTQIKWCRKNHQWITGSEDRTIRVWPADGIPCLRVINNDGPVTAMCLDVLNGSIITGSRDKVIRVFDPDKKDEIGQTNVGHTDEVRRIIHIPARDQYVSASWDNTVRVWNAYIRKGQPKGSLKAAGIAPAAAPTGMVGMFDEEERPVGYSELNPLLKPALLSKPIFMPGVKIDTGIKETFDTFQEQARLDDELRTAISVLESSLLPEEKQPRAKTKPPLPSFRARGDSIKGGQ</sequence>
<proteinExistence type="predicted"/>
<dbReference type="InterPro" id="IPR001680">
    <property type="entry name" value="WD40_rpt"/>
</dbReference>
<evidence type="ECO:0000256" key="4">
    <source>
        <dbReference type="SAM" id="MobiDB-lite"/>
    </source>
</evidence>
<keyword evidence="1 3" id="KW-0853">WD repeat</keyword>
<dbReference type="PANTHER" id="PTHR19848">
    <property type="entry name" value="WD40 REPEAT PROTEIN"/>
    <property type="match status" value="1"/>
</dbReference>
<feature type="compositionally biased region" description="Basic and acidic residues" evidence="4">
    <location>
        <begin position="915"/>
        <end position="924"/>
    </location>
</feature>
<keyword evidence="2" id="KW-0677">Repeat</keyword>
<dbReference type="EMBL" id="JADGJQ010000008">
    <property type="protein sequence ID" value="KAJ3182615.1"/>
    <property type="molecule type" value="Genomic_DNA"/>
</dbReference>
<evidence type="ECO:0000256" key="3">
    <source>
        <dbReference type="PROSITE-ProRule" id="PRU00221"/>
    </source>
</evidence>
<dbReference type="Proteomes" id="UP001212152">
    <property type="component" value="Unassembled WGS sequence"/>
</dbReference>
<comment type="caution">
    <text evidence="5">The sequence shown here is derived from an EMBL/GenBank/DDBJ whole genome shotgun (WGS) entry which is preliminary data.</text>
</comment>
<dbReference type="PROSITE" id="PS50082">
    <property type="entry name" value="WD_REPEATS_2"/>
    <property type="match status" value="4"/>
</dbReference>
<evidence type="ECO:0000313" key="6">
    <source>
        <dbReference type="Proteomes" id="UP001212152"/>
    </source>
</evidence>
<dbReference type="InterPro" id="IPR020472">
    <property type="entry name" value="WD40_PAC1"/>
</dbReference>
<dbReference type="SUPFAM" id="SSF101898">
    <property type="entry name" value="NHL repeat"/>
    <property type="match status" value="1"/>
</dbReference>
<dbReference type="SUPFAM" id="SSF50978">
    <property type="entry name" value="WD40 repeat-like"/>
    <property type="match status" value="1"/>
</dbReference>
<organism evidence="5 6">
    <name type="scientific">Geranomyces variabilis</name>
    <dbReference type="NCBI Taxonomy" id="109894"/>
    <lineage>
        <taxon>Eukaryota</taxon>
        <taxon>Fungi</taxon>
        <taxon>Fungi incertae sedis</taxon>
        <taxon>Chytridiomycota</taxon>
        <taxon>Chytridiomycota incertae sedis</taxon>
        <taxon>Chytridiomycetes</taxon>
        <taxon>Spizellomycetales</taxon>
        <taxon>Powellomycetaceae</taxon>
        <taxon>Geranomyces</taxon>
    </lineage>
</organism>
<dbReference type="Pfam" id="PF00400">
    <property type="entry name" value="WD40"/>
    <property type="match status" value="8"/>
</dbReference>
<evidence type="ECO:0000256" key="1">
    <source>
        <dbReference type="ARBA" id="ARBA00022574"/>
    </source>
</evidence>
<dbReference type="Gene3D" id="2.130.10.10">
    <property type="entry name" value="YVTN repeat-like/Quinoprotein amine dehydrogenase"/>
    <property type="match status" value="4"/>
</dbReference>
<dbReference type="SUPFAM" id="SSF50998">
    <property type="entry name" value="Quinoprotein alcohol dehydrogenase-like"/>
    <property type="match status" value="1"/>
</dbReference>
<dbReference type="InterPro" id="IPR015943">
    <property type="entry name" value="WD40/YVTN_repeat-like_dom_sf"/>
</dbReference>
<dbReference type="AlphaFoldDB" id="A0AAD5XTE6"/>
<protein>
    <submittedName>
        <fullName evidence="5">Uncharacterized protein</fullName>
    </submittedName>
</protein>
<feature type="repeat" description="WD" evidence="3">
    <location>
        <begin position="685"/>
        <end position="716"/>
    </location>
</feature>
<feature type="repeat" description="WD" evidence="3">
    <location>
        <begin position="769"/>
        <end position="801"/>
    </location>
</feature>